<evidence type="ECO:0000256" key="2">
    <source>
        <dbReference type="SAM" id="SignalP"/>
    </source>
</evidence>
<comment type="caution">
    <text evidence="3">The sequence shown here is derived from an EMBL/GenBank/DDBJ whole genome shotgun (WGS) entry which is preliminary data.</text>
</comment>
<reference evidence="3 4" key="1">
    <citation type="submission" date="2022-01" db="EMBL/GenBank/DDBJ databases">
        <title>Dethiosulfovibrio faecalis sp. nov., a novel proteolytic, non-sulfur-reducing bacterium isolated from a marine aquaculture solid waste bioreactor.</title>
        <authorList>
            <person name="Grabowski S."/>
            <person name="Apolinario E."/>
            <person name="Schneider N."/>
            <person name="Marshall C.W."/>
            <person name="Sowers K.R."/>
        </authorList>
    </citation>
    <scope>NUCLEOTIDE SEQUENCE [LARGE SCALE GENOMIC DNA]</scope>
    <source>
        <strain evidence="3 4">DSM 12537</strain>
    </source>
</reference>
<dbReference type="NCBIfam" id="TIGR04564">
    <property type="entry name" value="Synergist_CTERM"/>
    <property type="match status" value="1"/>
</dbReference>
<keyword evidence="2" id="KW-0732">Signal</keyword>
<feature type="chain" id="PRO_5047174423" evidence="2">
    <location>
        <begin position="24"/>
        <end position="232"/>
    </location>
</feature>
<feature type="region of interest" description="Disordered" evidence="1">
    <location>
        <begin position="26"/>
        <end position="45"/>
    </location>
</feature>
<sequence length="232" mass="24459">MKKFLVSLLAVAVVLSMAGVVLAADPHDPHNPTDDPTKPSVKPVTSGDVVVIEKPTTTTKSVDITVSSDKTEVADAINKLITGNNFIPSYVYVGGKSLDKIVTPATMFQMSAVSSDLASVDKMEIIVSMDATKVNAAFMQAHYDGTLLIDKTSYDLKAKSWYGDPVVTAEAISDDKAVKVTVNGPKYFFTTADVVLAKTTATSSGGDSSSGCNVGFAPMALLLGLPLFFLKK</sequence>
<feature type="signal peptide" evidence="2">
    <location>
        <begin position="1"/>
        <end position="23"/>
    </location>
</feature>
<accession>A0ABS9ELV4</accession>
<name>A0ABS9ELV4_9BACT</name>
<organism evidence="3 4">
    <name type="scientific">Dethiosulfovibrio marinus</name>
    <dbReference type="NCBI Taxonomy" id="133532"/>
    <lineage>
        <taxon>Bacteria</taxon>
        <taxon>Thermotogati</taxon>
        <taxon>Synergistota</taxon>
        <taxon>Synergistia</taxon>
        <taxon>Synergistales</taxon>
        <taxon>Dethiosulfovibrionaceae</taxon>
        <taxon>Dethiosulfovibrio</taxon>
    </lineage>
</organism>
<evidence type="ECO:0000256" key="1">
    <source>
        <dbReference type="SAM" id="MobiDB-lite"/>
    </source>
</evidence>
<gene>
    <name evidence="3" type="ORF">L2W38_05085</name>
</gene>
<proteinExistence type="predicted"/>
<dbReference type="InterPro" id="IPR030821">
    <property type="entry name" value="Synergist_CTERM"/>
</dbReference>
<dbReference type="EMBL" id="JAKGUD010000004">
    <property type="protein sequence ID" value="MCF4142182.1"/>
    <property type="molecule type" value="Genomic_DNA"/>
</dbReference>
<keyword evidence="4" id="KW-1185">Reference proteome</keyword>
<evidence type="ECO:0000313" key="3">
    <source>
        <dbReference type="EMBL" id="MCF4142182.1"/>
    </source>
</evidence>
<protein>
    <submittedName>
        <fullName evidence="3">SYNERG-CTERM sorting domain-containing protein</fullName>
    </submittedName>
</protein>
<evidence type="ECO:0000313" key="4">
    <source>
        <dbReference type="Proteomes" id="UP001200430"/>
    </source>
</evidence>
<feature type="compositionally biased region" description="Basic and acidic residues" evidence="1">
    <location>
        <begin position="26"/>
        <end position="37"/>
    </location>
</feature>
<dbReference type="RefSeq" id="WP_236098944.1">
    <property type="nucleotide sequence ID" value="NZ_JAKGUD010000004.1"/>
</dbReference>
<dbReference type="Proteomes" id="UP001200430">
    <property type="component" value="Unassembled WGS sequence"/>
</dbReference>